<evidence type="ECO:0000313" key="3">
    <source>
        <dbReference type="Proteomes" id="UP000280296"/>
    </source>
</evidence>
<dbReference type="EMBL" id="RYZH01000011">
    <property type="protein sequence ID" value="RUL88398.1"/>
    <property type="molecule type" value="Genomic_DNA"/>
</dbReference>
<protein>
    <submittedName>
        <fullName evidence="2">Glucosidase</fullName>
    </submittedName>
</protein>
<dbReference type="InterPro" id="IPR004888">
    <property type="entry name" value="Glycoside_hydrolase_63"/>
</dbReference>
<proteinExistence type="predicted"/>
<dbReference type="AlphaFoldDB" id="A0A432MMW2"/>
<dbReference type="GO" id="GO:0004573">
    <property type="term" value="F:Glc3Man9GlcNAc2 oligosaccharide glucosidase activity"/>
    <property type="evidence" value="ECO:0007669"/>
    <property type="project" value="InterPro"/>
</dbReference>
<dbReference type="InterPro" id="IPR054491">
    <property type="entry name" value="MGH1-like_GH"/>
</dbReference>
<sequence length="939" mass="107528">MPTDSPHGPTAEHRRLLDVMGDDRDNVSWRRWGPYVADRSWATVREDYSADGNAWSFLPHDLARSKAYRWGEDGIAGVCDRYQILAFAPAFWNGRDPILKERLFGLTPDEGNHGEDVKEYYFHVDNTPTHSFMAFLYKYPQGRFPYEQLVEVNRSRCGQGLEYELIDTGIFAESRYFDIEIEYAKFDEEDLAIRITAHNRGPEPAPLHLIPQLWFRNTWAWAGAGGRPLSPEDEPRISMAPARSEAFIELWADDSPATIPKGMPIPYSLGRRSLYAEAGAEAMFTDNETNMPRVFGAGARNRKPFVKDAFHDRIVEGRSGATNPARIGTKAGLHYVFEGVPPGGSVAVRLRLSDKPGLDDPLGPVDPILKTRKLEADAFFEAIRPEGASDEEAMIQRRALAGMLWTKQIYLFDVHDWLRGDDPSWPPPASRWSIRNQHWLHLNSMRIMSVCDKWEYPWFAAWDLAFHCVALALVDPQYAKDQLWVLLFEQFQHPNGQIPAYEWEFSDLNPPVHAWAVWRVYHMAAQFDKRHYGREVRDRGFLERCYHKLLINFAWWVNKVDRQGNNIFEGGFLGLDNITIVDRSEPFSDGTVIEQADATGWMGMFCLNLMRIALELAKENPVYQGMATKFFQHYAYVAAAMKKMGGRDYQLWDDRDGFFYDVLRYPNGEFHKLRVRSLVGLIPLYAVERLELDWIEQFPSFTASLKWFLKNRPDLVKDVVHECETRDGQGTTLVLTIVDRDQLHRLLERVWDSEEFLGEYGVRSLSRAHSERPFVFRGHVVAYEPAESVTKLKGGNSNWRGPIWFPTNFLLIESLRKLGKAWGDSDGIRKDGRVLTYREMASDLADRLISIFRVGPDGRRPVFGGQDTFQRDPHWRDQILFYEYFHGDEGAGLGASHQTGWTGLVACLIDEWKAAAPSDAGTGAGSDRSLAYKALMAPE</sequence>
<gene>
    <name evidence="2" type="ORF">TsocGM_07700</name>
</gene>
<comment type="caution">
    <text evidence="2">The sequence shown here is derived from an EMBL/GenBank/DDBJ whole genome shotgun (WGS) entry which is preliminary data.</text>
</comment>
<dbReference type="Proteomes" id="UP000280296">
    <property type="component" value="Unassembled WGS sequence"/>
</dbReference>
<dbReference type="Gene3D" id="1.50.10.10">
    <property type="match status" value="2"/>
</dbReference>
<dbReference type="InterPro" id="IPR012341">
    <property type="entry name" value="6hp_glycosidase-like_sf"/>
</dbReference>
<reference evidence="2 3" key="1">
    <citation type="submission" date="2018-12" db="EMBL/GenBank/DDBJ databases">
        <authorList>
            <person name="Toschakov S.V."/>
        </authorList>
    </citation>
    <scope>NUCLEOTIDE SEQUENCE [LARGE SCALE GENOMIC DNA]</scope>
    <source>
        <strain evidence="2 3">GM2012</strain>
    </source>
</reference>
<feature type="domain" description="Mannosylglycerate hydrolase MGH1-like glycoside hydrolase" evidence="1">
    <location>
        <begin position="456"/>
        <end position="565"/>
    </location>
</feature>
<evidence type="ECO:0000313" key="2">
    <source>
        <dbReference type="EMBL" id="RUL88398.1"/>
    </source>
</evidence>
<dbReference type="SUPFAM" id="SSF48208">
    <property type="entry name" value="Six-hairpin glycosidases"/>
    <property type="match status" value="1"/>
</dbReference>
<dbReference type="PANTHER" id="PTHR10412:SF10">
    <property type="entry name" value="GLYCOSYL HYDROLASE FAMILY 63 C-TERMINAL DOMAIN-CONTAINING PROTEIN"/>
    <property type="match status" value="1"/>
</dbReference>
<accession>A0A432MMW2</accession>
<dbReference type="GO" id="GO:0009311">
    <property type="term" value="P:oligosaccharide metabolic process"/>
    <property type="evidence" value="ECO:0007669"/>
    <property type="project" value="InterPro"/>
</dbReference>
<dbReference type="RefSeq" id="WP_126724725.1">
    <property type="nucleotide sequence ID" value="NZ_RYZH01000011.1"/>
</dbReference>
<dbReference type="PANTHER" id="PTHR10412">
    <property type="entry name" value="MANNOSYL-OLIGOSACCHARIDE GLUCOSIDASE"/>
    <property type="match status" value="1"/>
</dbReference>
<evidence type="ECO:0000259" key="1">
    <source>
        <dbReference type="Pfam" id="PF22422"/>
    </source>
</evidence>
<feature type="domain" description="Mannosylglycerate hydrolase MGH1-like glycoside hydrolase" evidence="1">
    <location>
        <begin position="733"/>
        <end position="899"/>
    </location>
</feature>
<keyword evidence="3" id="KW-1185">Reference proteome</keyword>
<dbReference type="Pfam" id="PF22422">
    <property type="entry name" value="MGH1-like_GH"/>
    <property type="match status" value="2"/>
</dbReference>
<name>A0A432MMW2_9BACT</name>
<dbReference type="InterPro" id="IPR008928">
    <property type="entry name" value="6-hairpin_glycosidase_sf"/>
</dbReference>
<dbReference type="OrthoDB" id="9798687at2"/>
<reference evidence="2 3" key="2">
    <citation type="submission" date="2019-01" db="EMBL/GenBank/DDBJ databases">
        <title>Tautonia sociabilis, a novel thermotolerant planctomycete of Isosphaeraceae family, isolated from a 4000 m deep subterranean habitat.</title>
        <authorList>
            <person name="Kovaleva O.L."/>
            <person name="Elcheninov A.G."/>
            <person name="Van Heerden E."/>
            <person name="Toshchakov S.V."/>
            <person name="Novikov A."/>
            <person name="Bonch-Osmolovskaya E.A."/>
            <person name="Kublanov I.V."/>
        </authorList>
    </citation>
    <scope>NUCLEOTIDE SEQUENCE [LARGE SCALE GENOMIC DNA]</scope>
    <source>
        <strain evidence="2 3">GM2012</strain>
    </source>
</reference>
<organism evidence="2 3">
    <name type="scientific">Tautonia sociabilis</name>
    <dbReference type="NCBI Taxonomy" id="2080755"/>
    <lineage>
        <taxon>Bacteria</taxon>
        <taxon>Pseudomonadati</taxon>
        <taxon>Planctomycetota</taxon>
        <taxon>Planctomycetia</taxon>
        <taxon>Isosphaerales</taxon>
        <taxon>Isosphaeraceae</taxon>
        <taxon>Tautonia</taxon>
    </lineage>
</organism>